<evidence type="ECO:0000313" key="4">
    <source>
        <dbReference type="EMBL" id="EDO44570.1"/>
    </source>
</evidence>
<dbReference type="SMART" id="SM00248">
    <property type="entry name" value="ANK"/>
    <property type="match status" value="2"/>
</dbReference>
<evidence type="ECO:0000256" key="2">
    <source>
        <dbReference type="ARBA" id="ARBA00023043"/>
    </source>
</evidence>
<dbReference type="InterPro" id="IPR002110">
    <property type="entry name" value="Ankyrin_rpt"/>
</dbReference>
<dbReference type="PhylomeDB" id="A7RVG1"/>
<dbReference type="Pfam" id="PF12796">
    <property type="entry name" value="Ank_2"/>
    <property type="match status" value="1"/>
</dbReference>
<dbReference type="HOGENOM" id="CLU_000134_45_9_1"/>
<dbReference type="Gene3D" id="1.25.40.20">
    <property type="entry name" value="Ankyrin repeat-containing domain"/>
    <property type="match status" value="2"/>
</dbReference>
<evidence type="ECO:0008006" key="6">
    <source>
        <dbReference type="Google" id="ProtNLM"/>
    </source>
</evidence>
<dbReference type="STRING" id="45351.A7RVG1"/>
<dbReference type="Proteomes" id="UP000001593">
    <property type="component" value="Unassembled WGS sequence"/>
</dbReference>
<dbReference type="PROSITE" id="PS50297">
    <property type="entry name" value="ANK_REP_REGION"/>
    <property type="match status" value="2"/>
</dbReference>
<keyword evidence="5" id="KW-1185">Reference proteome</keyword>
<keyword evidence="1" id="KW-0677">Repeat</keyword>
<feature type="non-terminal residue" evidence="4">
    <location>
        <position position="66"/>
    </location>
</feature>
<dbReference type="PANTHER" id="PTHR24171:SF10">
    <property type="entry name" value="ANKYRIN REPEAT DOMAIN-CONTAINING PROTEIN 29-LIKE"/>
    <property type="match status" value="1"/>
</dbReference>
<evidence type="ECO:0000256" key="3">
    <source>
        <dbReference type="PROSITE-ProRule" id="PRU00023"/>
    </source>
</evidence>
<proteinExistence type="predicted"/>
<dbReference type="SUPFAM" id="SSF48403">
    <property type="entry name" value="Ankyrin repeat"/>
    <property type="match status" value="1"/>
</dbReference>
<evidence type="ECO:0000313" key="5">
    <source>
        <dbReference type="Proteomes" id="UP000001593"/>
    </source>
</evidence>
<dbReference type="InParanoid" id="A7RVG1"/>
<feature type="repeat" description="ANK" evidence="3">
    <location>
        <begin position="33"/>
        <end position="65"/>
    </location>
</feature>
<dbReference type="InterPro" id="IPR036770">
    <property type="entry name" value="Ankyrin_rpt-contain_sf"/>
</dbReference>
<reference evidence="4 5" key="1">
    <citation type="journal article" date="2007" name="Science">
        <title>Sea anemone genome reveals ancestral eumetazoan gene repertoire and genomic organization.</title>
        <authorList>
            <person name="Putnam N.H."/>
            <person name="Srivastava M."/>
            <person name="Hellsten U."/>
            <person name="Dirks B."/>
            <person name="Chapman J."/>
            <person name="Salamov A."/>
            <person name="Terry A."/>
            <person name="Shapiro H."/>
            <person name="Lindquist E."/>
            <person name="Kapitonov V.V."/>
            <person name="Jurka J."/>
            <person name="Genikhovich G."/>
            <person name="Grigoriev I.V."/>
            <person name="Lucas S.M."/>
            <person name="Steele R.E."/>
            <person name="Finnerty J.R."/>
            <person name="Technau U."/>
            <person name="Martindale M.Q."/>
            <person name="Rokhsar D.S."/>
        </authorList>
    </citation>
    <scope>NUCLEOTIDE SEQUENCE [LARGE SCALE GENOMIC DNA]</scope>
    <source>
        <strain evidence="5">CH2 X CH6</strain>
    </source>
</reference>
<protein>
    <recommendedName>
        <fullName evidence="6">Ankyrin</fullName>
    </recommendedName>
</protein>
<sequence length="66" mass="7074">GDTPLHFACARGESAIVRVLLLFGADIHARNFAGYSPLHVAALHGNAESIRILILHGADLHATELY</sequence>
<dbReference type="PROSITE" id="PS50088">
    <property type="entry name" value="ANK_REPEAT"/>
    <property type="match status" value="2"/>
</dbReference>
<dbReference type="EMBL" id="DS469543">
    <property type="protein sequence ID" value="EDO44570.1"/>
    <property type="molecule type" value="Genomic_DNA"/>
</dbReference>
<accession>A7RVG1</accession>
<feature type="repeat" description="ANK" evidence="3">
    <location>
        <begin position="1"/>
        <end position="32"/>
    </location>
</feature>
<organism evidence="4 5">
    <name type="scientific">Nematostella vectensis</name>
    <name type="common">Starlet sea anemone</name>
    <dbReference type="NCBI Taxonomy" id="45351"/>
    <lineage>
        <taxon>Eukaryota</taxon>
        <taxon>Metazoa</taxon>
        <taxon>Cnidaria</taxon>
        <taxon>Anthozoa</taxon>
        <taxon>Hexacorallia</taxon>
        <taxon>Actiniaria</taxon>
        <taxon>Edwardsiidae</taxon>
        <taxon>Nematostella</taxon>
    </lineage>
</organism>
<dbReference type="AlphaFoldDB" id="A7RVG1"/>
<dbReference type="PRINTS" id="PR01415">
    <property type="entry name" value="ANKYRIN"/>
</dbReference>
<dbReference type="PANTHER" id="PTHR24171">
    <property type="entry name" value="ANKYRIN REPEAT DOMAIN-CONTAINING PROTEIN 39-RELATED"/>
    <property type="match status" value="1"/>
</dbReference>
<feature type="non-terminal residue" evidence="4">
    <location>
        <position position="1"/>
    </location>
</feature>
<gene>
    <name evidence="4" type="ORF">NEMVEDRAFT_v1g94642</name>
</gene>
<name>A7RVG1_NEMVE</name>
<keyword evidence="2 3" id="KW-0040">ANK repeat</keyword>
<evidence type="ECO:0000256" key="1">
    <source>
        <dbReference type="ARBA" id="ARBA00022737"/>
    </source>
</evidence>